<dbReference type="InterPro" id="IPR013830">
    <property type="entry name" value="SGNH_hydro"/>
</dbReference>
<organism evidence="3 4">
    <name type="scientific">Kitasatospora cathayae</name>
    <dbReference type="NCBI Taxonomy" id="3004092"/>
    <lineage>
        <taxon>Bacteria</taxon>
        <taxon>Bacillati</taxon>
        <taxon>Actinomycetota</taxon>
        <taxon>Actinomycetes</taxon>
        <taxon>Kitasatosporales</taxon>
        <taxon>Streptomycetaceae</taxon>
        <taxon>Kitasatospora</taxon>
    </lineage>
</organism>
<dbReference type="Gene3D" id="3.40.50.1110">
    <property type="entry name" value="SGNH hydrolase"/>
    <property type="match status" value="1"/>
</dbReference>
<dbReference type="EMBL" id="CP115450">
    <property type="protein sequence ID" value="WBP86517.1"/>
    <property type="molecule type" value="Genomic_DNA"/>
</dbReference>
<gene>
    <name evidence="3" type="ORF">O1G21_12145</name>
</gene>
<evidence type="ECO:0000256" key="1">
    <source>
        <dbReference type="SAM" id="SignalP"/>
    </source>
</evidence>
<feature type="chain" id="PRO_5046447932" evidence="1">
    <location>
        <begin position="23"/>
        <end position="325"/>
    </location>
</feature>
<evidence type="ECO:0000259" key="2">
    <source>
        <dbReference type="Pfam" id="PF13472"/>
    </source>
</evidence>
<dbReference type="Proteomes" id="UP001212821">
    <property type="component" value="Chromosome"/>
</dbReference>
<evidence type="ECO:0000313" key="3">
    <source>
        <dbReference type="EMBL" id="WBP86517.1"/>
    </source>
</evidence>
<feature type="domain" description="SGNH hydrolase-type esterase" evidence="2">
    <location>
        <begin position="48"/>
        <end position="312"/>
    </location>
</feature>
<reference evidence="4" key="1">
    <citation type="submission" date="2022-12" db="EMBL/GenBank/DDBJ databases">
        <authorList>
            <person name="Mo P."/>
        </authorList>
    </citation>
    <scope>NUCLEOTIDE SEQUENCE [LARGE SCALE GENOMIC DNA]</scope>
    <source>
        <strain evidence="4">HUAS 3-15</strain>
    </source>
</reference>
<dbReference type="GO" id="GO:0016787">
    <property type="term" value="F:hydrolase activity"/>
    <property type="evidence" value="ECO:0007669"/>
    <property type="project" value="UniProtKB-KW"/>
</dbReference>
<accession>A0ABY7Q1I3</accession>
<name>A0ABY7Q1I3_9ACTN</name>
<dbReference type="Pfam" id="PF13472">
    <property type="entry name" value="Lipase_GDSL_2"/>
    <property type="match status" value="1"/>
</dbReference>
<dbReference type="InterPro" id="IPR037460">
    <property type="entry name" value="SEST-like"/>
</dbReference>
<keyword evidence="4" id="KW-1185">Reference proteome</keyword>
<proteinExistence type="predicted"/>
<dbReference type="InterPro" id="IPR036514">
    <property type="entry name" value="SGNH_hydro_sf"/>
</dbReference>
<dbReference type="PANTHER" id="PTHR37981:SF1">
    <property type="entry name" value="SGNH HYDROLASE-TYPE ESTERASE DOMAIN-CONTAINING PROTEIN"/>
    <property type="match status" value="1"/>
</dbReference>
<feature type="signal peptide" evidence="1">
    <location>
        <begin position="1"/>
        <end position="22"/>
    </location>
</feature>
<dbReference type="RefSeq" id="WP_270143238.1">
    <property type="nucleotide sequence ID" value="NZ_CP115450.1"/>
</dbReference>
<protein>
    <submittedName>
        <fullName evidence="3">SGNH/GDSL hydrolase family protein</fullName>
    </submittedName>
</protein>
<dbReference type="SUPFAM" id="SSF52266">
    <property type="entry name" value="SGNH hydrolase"/>
    <property type="match status" value="1"/>
</dbReference>
<evidence type="ECO:0000313" key="4">
    <source>
        <dbReference type="Proteomes" id="UP001212821"/>
    </source>
</evidence>
<dbReference type="CDD" id="cd01823">
    <property type="entry name" value="SEST_like"/>
    <property type="match status" value="1"/>
</dbReference>
<dbReference type="PANTHER" id="PTHR37981">
    <property type="entry name" value="LIPASE 2"/>
    <property type="match status" value="1"/>
</dbReference>
<keyword evidence="3" id="KW-0378">Hydrolase</keyword>
<keyword evidence="1" id="KW-0732">Signal</keyword>
<sequence>MPRFPSRLAVAGTAAALTPALIAPTIAPTAAQATTKPATRATAPKWAALGDSYTAGVIEATGDLTEPQEDCARTTGSYPEIIRRDLGSLTDLRNVSCGGATTLDVHANKQSPIGRPLPPLGTDPNAPYPPVPPQIDAVDPDTKVITVGVGGNDLGFGQILKDCIELGATNLGLGTPCKDKYDAQIPGRLDRLRADYPTMLGALQQQAPSARIYTVGYPHLIPEDATLCRYGNPLQFATFTTGDLAWARSRILEPLNLVIRQATSARQDTFVDLYPGSAGHSVCDADHWLDGVLTSVVPLKYAVIHPNAKGQAFAATQVEDTVLGG</sequence>